<dbReference type="Gene3D" id="3.30.750.24">
    <property type="entry name" value="STAS domain"/>
    <property type="match status" value="1"/>
</dbReference>
<dbReference type="SUPFAM" id="SSF52091">
    <property type="entry name" value="SpoIIaa-like"/>
    <property type="match status" value="1"/>
</dbReference>
<gene>
    <name evidence="2" type="ORF">K1X11_008375</name>
</gene>
<dbReference type="EMBL" id="CP139781">
    <property type="protein sequence ID" value="WRQ89423.1"/>
    <property type="molecule type" value="Genomic_DNA"/>
</dbReference>
<evidence type="ECO:0000313" key="2">
    <source>
        <dbReference type="EMBL" id="WRQ89423.1"/>
    </source>
</evidence>
<protein>
    <submittedName>
        <fullName evidence="2">STAS domain-containing protein</fullName>
    </submittedName>
</protein>
<proteinExistence type="predicted"/>
<accession>A0ABZ1CDW7</accession>
<dbReference type="Pfam" id="PF01740">
    <property type="entry name" value="STAS"/>
    <property type="match status" value="1"/>
</dbReference>
<sequence length="100" mass="10597">MPSGPTVTAPGDVLSTNVNSFREAIMPQVEALTPNRTLTIDLRASRLIDSVGLNLLVSAIKSARSRQGSITILVGNASVRRILSFTRIDTHATVVGPDLS</sequence>
<feature type="domain" description="STAS" evidence="1">
    <location>
        <begin position="1"/>
        <end position="100"/>
    </location>
</feature>
<name>A0ABZ1CDW7_9BACT</name>
<keyword evidence="3" id="KW-1185">Reference proteome</keyword>
<dbReference type="CDD" id="cd07043">
    <property type="entry name" value="STAS_anti-anti-sigma_factors"/>
    <property type="match status" value="1"/>
</dbReference>
<dbReference type="InterPro" id="IPR002645">
    <property type="entry name" value="STAS_dom"/>
</dbReference>
<dbReference type="Proteomes" id="UP000738431">
    <property type="component" value="Chromosome"/>
</dbReference>
<reference evidence="2 3" key="1">
    <citation type="submission" date="2023-12" db="EMBL/GenBank/DDBJ databases">
        <title>Description of an unclassified Opitutus bacterium of Verrucomicrobiota.</title>
        <authorList>
            <person name="Zhang D.-F."/>
        </authorList>
    </citation>
    <scope>NUCLEOTIDE SEQUENCE [LARGE SCALE GENOMIC DNA]</scope>
    <source>
        <strain evidence="2 3">WL0086</strain>
    </source>
</reference>
<dbReference type="InterPro" id="IPR036513">
    <property type="entry name" value="STAS_dom_sf"/>
</dbReference>
<dbReference type="PROSITE" id="PS50801">
    <property type="entry name" value="STAS"/>
    <property type="match status" value="1"/>
</dbReference>
<organism evidence="2 3">
    <name type="scientific">Actomonas aquatica</name>
    <dbReference type="NCBI Taxonomy" id="2866162"/>
    <lineage>
        <taxon>Bacteria</taxon>
        <taxon>Pseudomonadati</taxon>
        <taxon>Verrucomicrobiota</taxon>
        <taxon>Opitutia</taxon>
        <taxon>Opitutales</taxon>
        <taxon>Opitutaceae</taxon>
        <taxon>Actomonas</taxon>
    </lineage>
</organism>
<evidence type="ECO:0000259" key="1">
    <source>
        <dbReference type="PROSITE" id="PS50801"/>
    </source>
</evidence>
<evidence type="ECO:0000313" key="3">
    <source>
        <dbReference type="Proteomes" id="UP000738431"/>
    </source>
</evidence>
<dbReference type="RefSeq" id="WP_221029886.1">
    <property type="nucleotide sequence ID" value="NZ_CP139781.1"/>
</dbReference>